<dbReference type="InterPro" id="IPR050807">
    <property type="entry name" value="TransReg_Diox_bact_type"/>
</dbReference>
<dbReference type="Pfam" id="PF13560">
    <property type="entry name" value="HTH_31"/>
    <property type="match status" value="1"/>
</dbReference>
<feature type="domain" description="HTH cro/C1-type" evidence="2">
    <location>
        <begin position="9"/>
        <end position="64"/>
    </location>
</feature>
<gene>
    <name evidence="3" type="ORF">AWN90_11530</name>
</gene>
<dbReference type="SMART" id="SM00530">
    <property type="entry name" value="HTH_XRE"/>
    <property type="match status" value="1"/>
</dbReference>
<dbReference type="InterPro" id="IPR010982">
    <property type="entry name" value="Lambda_DNA-bd_dom_sf"/>
</dbReference>
<comment type="caution">
    <text evidence="3">The sequence shown here is derived from an EMBL/GenBank/DDBJ whole genome shotgun (WGS) entry which is preliminary data.</text>
</comment>
<protein>
    <recommendedName>
        <fullName evidence="2">HTH cro/C1-type domain-containing protein</fullName>
    </recommendedName>
</protein>
<dbReference type="CDD" id="cd00093">
    <property type="entry name" value="HTH_XRE"/>
    <property type="match status" value="1"/>
</dbReference>
<keyword evidence="4" id="KW-1185">Reference proteome</keyword>
<dbReference type="Proteomes" id="UP000076512">
    <property type="component" value="Unassembled WGS sequence"/>
</dbReference>
<dbReference type="AlphaFoldDB" id="A0A164HGG2"/>
<evidence type="ECO:0000313" key="3">
    <source>
        <dbReference type="EMBL" id="KZM68493.1"/>
    </source>
</evidence>
<dbReference type="GO" id="GO:0003677">
    <property type="term" value="F:DNA binding"/>
    <property type="evidence" value="ECO:0007669"/>
    <property type="project" value="UniProtKB-KW"/>
</dbReference>
<dbReference type="SUPFAM" id="SSF47413">
    <property type="entry name" value="lambda repressor-like DNA-binding domains"/>
    <property type="match status" value="1"/>
</dbReference>
<dbReference type="GO" id="GO:0003700">
    <property type="term" value="F:DNA-binding transcription factor activity"/>
    <property type="evidence" value="ECO:0007669"/>
    <property type="project" value="TreeGrafter"/>
</dbReference>
<dbReference type="GO" id="GO:0005829">
    <property type="term" value="C:cytosol"/>
    <property type="evidence" value="ECO:0007669"/>
    <property type="project" value="TreeGrafter"/>
</dbReference>
<evidence type="ECO:0000313" key="4">
    <source>
        <dbReference type="Proteomes" id="UP000076512"/>
    </source>
</evidence>
<name>A0A164HGG2_9NOCA</name>
<proteinExistence type="predicted"/>
<keyword evidence="1" id="KW-0238">DNA-binding</keyword>
<reference evidence="3 4" key="1">
    <citation type="submission" date="2016-04" db="EMBL/GenBank/DDBJ databases">
        <authorList>
            <person name="Evans L.H."/>
            <person name="Alamgir A."/>
            <person name="Owens N."/>
            <person name="Weber N.D."/>
            <person name="Virtaneva K."/>
            <person name="Barbian K."/>
            <person name="Babar A."/>
            <person name="Rosenke K."/>
        </authorList>
    </citation>
    <scope>NUCLEOTIDE SEQUENCE [LARGE SCALE GENOMIC DNA]</scope>
    <source>
        <strain evidence="3 4">IFM 0406</strain>
    </source>
</reference>
<dbReference type="OrthoDB" id="3210663at2"/>
<accession>A0A164HGG2</accession>
<dbReference type="InterPro" id="IPR001387">
    <property type="entry name" value="Cro/C1-type_HTH"/>
</dbReference>
<dbReference type="PANTHER" id="PTHR46797">
    <property type="entry name" value="HTH-TYPE TRANSCRIPTIONAL REGULATOR"/>
    <property type="match status" value="1"/>
</dbReference>
<dbReference type="EMBL" id="LWGR01000021">
    <property type="protein sequence ID" value="KZM68493.1"/>
    <property type="molecule type" value="Genomic_DNA"/>
</dbReference>
<dbReference type="RefSeq" id="WP_067580148.1">
    <property type="nucleotide sequence ID" value="NZ_JABMCZ010000002.1"/>
</dbReference>
<dbReference type="Gene3D" id="1.10.260.40">
    <property type="entry name" value="lambda repressor-like DNA-binding domains"/>
    <property type="match status" value="1"/>
</dbReference>
<evidence type="ECO:0000259" key="2">
    <source>
        <dbReference type="PROSITE" id="PS50943"/>
    </source>
</evidence>
<evidence type="ECO:0000256" key="1">
    <source>
        <dbReference type="ARBA" id="ARBA00023125"/>
    </source>
</evidence>
<dbReference type="STRING" id="455432.AWN90_11530"/>
<organism evidence="3 4">
    <name type="scientific">Nocardia terpenica</name>
    <dbReference type="NCBI Taxonomy" id="455432"/>
    <lineage>
        <taxon>Bacteria</taxon>
        <taxon>Bacillati</taxon>
        <taxon>Actinomycetota</taxon>
        <taxon>Actinomycetes</taxon>
        <taxon>Mycobacteriales</taxon>
        <taxon>Nocardiaceae</taxon>
        <taxon>Nocardia</taxon>
    </lineage>
</organism>
<dbReference type="PROSITE" id="PS50943">
    <property type="entry name" value="HTH_CROC1"/>
    <property type="match status" value="1"/>
</dbReference>
<sequence>MGASIGDRLRGIRKRRGLTQVELAERSGVSVQLIRLLEQGEQQRTRTETARRLASALRVNTSDLVAEPDTAEPETTDVELWAEVRKALAGIYPADEFAEPPTLAGVEATFREAKPLFRGGEFGRLAPMLVPLLRDADYLVSAADSGNTDARRLRSRVRQMVAWQMCLTWQFDAADHAIALALDDAPDLRTAAPLADADCWRWIRQGNLAKAREVATKWADDLEPRRISKASRDDIASWGLLLQRVSTAAIRDNRPGEAEDALSFARVAGMAIRYGEHDSKDGLLHAFGPVTVQMLAAENAMVIDKPEVTLAISAKLEGAKYPLPWPWQRHRLDVAAAHAAMRQYTEALAVLQQIRNELPEWLVQQRYARDIVSGIMEKRRTLTPDIRELADFIRVPY</sequence>
<dbReference type="PANTHER" id="PTHR46797:SF1">
    <property type="entry name" value="METHYLPHOSPHONATE SYNTHASE"/>
    <property type="match status" value="1"/>
</dbReference>